<dbReference type="OrthoDB" id="3793221at2759"/>
<name>A0A6A6T0P4_9PLEO</name>
<accession>A0A6A6T0P4</accession>
<gene>
    <name evidence="2" type="ORF">K491DRAFT_751672</name>
</gene>
<evidence type="ECO:0000313" key="2">
    <source>
        <dbReference type="EMBL" id="KAF2653292.1"/>
    </source>
</evidence>
<reference evidence="2" key="1">
    <citation type="journal article" date="2020" name="Stud. Mycol.">
        <title>101 Dothideomycetes genomes: a test case for predicting lifestyles and emergence of pathogens.</title>
        <authorList>
            <person name="Haridas S."/>
            <person name="Albert R."/>
            <person name="Binder M."/>
            <person name="Bloem J."/>
            <person name="Labutti K."/>
            <person name="Salamov A."/>
            <person name="Andreopoulos B."/>
            <person name="Baker S."/>
            <person name="Barry K."/>
            <person name="Bills G."/>
            <person name="Bluhm B."/>
            <person name="Cannon C."/>
            <person name="Castanera R."/>
            <person name="Culley D."/>
            <person name="Daum C."/>
            <person name="Ezra D."/>
            <person name="Gonzalez J."/>
            <person name="Henrissat B."/>
            <person name="Kuo A."/>
            <person name="Liang C."/>
            <person name="Lipzen A."/>
            <person name="Lutzoni F."/>
            <person name="Magnuson J."/>
            <person name="Mondo S."/>
            <person name="Nolan M."/>
            <person name="Ohm R."/>
            <person name="Pangilinan J."/>
            <person name="Park H.-J."/>
            <person name="Ramirez L."/>
            <person name="Alfaro M."/>
            <person name="Sun H."/>
            <person name="Tritt A."/>
            <person name="Yoshinaga Y."/>
            <person name="Zwiers L.-H."/>
            <person name="Turgeon B."/>
            <person name="Goodwin S."/>
            <person name="Spatafora J."/>
            <person name="Crous P."/>
            <person name="Grigoriev I."/>
        </authorList>
    </citation>
    <scope>NUCLEOTIDE SEQUENCE</scope>
    <source>
        <strain evidence="2">CBS 122681</strain>
    </source>
</reference>
<evidence type="ECO:0000313" key="3">
    <source>
        <dbReference type="Proteomes" id="UP000799324"/>
    </source>
</evidence>
<evidence type="ECO:0000256" key="1">
    <source>
        <dbReference type="SAM" id="SignalP"/>
    </source>
</evidence>
<dbReference type="Proteomes" id="UP000799324">
    <property type="component" value="Unassembled WGS sequence"/>
</dbReference>
<dbReference type="EMBL" id="MU004383">
    <property type="protein sequence ID" value="KAF2653292.1"/>
    <property type="molecule type" value="Genomic_DNA"/>
</dbReference>
<proteinExistence type="predicted"/>
<keyword evidence="1" id="KW-0732">Signal</keyword>
<dbReference type="AlphaFoldDB" id="A0A6A6T0P4"/>
<feature type="chain" id="PRO_5025354358" evidence="1">
    <location>
        <begin position="21"/>
        <end position="508"/>
    </location>
</feature>
<feature type="signal peptide" evidence="1">
    <location>
        <begin position="1"/>
        <end position="20"/>
    </location>
</feature>
<keyword evidence="3" id="KW-1185">Reference proteome</keyword>
<protein>
    <submittedName>
        <fullName evidence="2">Uncharacterized protein</fullName>
    </submittedName>
</protein>
<organism evidence="2 3">
    <name type="scientific">Lophiostoma macrostomum CBS 122681</name>
    <dbReference type="NCBI Taxonomy" id="1314788"/>
    <lineage>
        <taxon>Eukaryota</taxon>
        <taxon>Fungi</taxon>
        <taxon>Dikarya</taxon>
        <taxon>Ascomycota</taxon>
        <taxon>Pezizomycotina</taxon>
        <taxon>Dothideomycetes</taxon>
        <taxon>Pleosporomycetidae</taxon>
        <taxon>Pleosporales</taxon>
        <taxon>Lophiostomataceae</taxon>
        <taxon>Lophiostoma</taxon>
    </lineage>
</organism>
<sequence>MLHGLFFASVALLNACLVAAEGSTSTPTTTEIPQQDSYPVSVAIPTFTIGPIEKYLVNRPNGDKLQIYPTSFYDDFPTEGITIAFWPELRKRINATIGQDYATHPGRCHARLENLLSTTDLNTHSKRFLPLIAATAGRLFAIALVELFILAAEAVVLHLETTNVKYEYSDMAQVQDMNPVSNSIAFQHANDATAFTTITIPTLTTTSTSTTGAGVITLETVAADAGDRKKGDIVYHIPADSARRIQEYLAILGIQDVIDSCKGYDLLDPNSGRERRALGPNPIGSCLDQVQRFTPAFADGVPQNAIQVAPQNIPAQPGPGQAIGLLVENVRANQGQVPLVVPVYRAMRARRPQQGPAPPGLELSVSILVASTVSLAIVIQAIRSHGQMPLEVVVPKSVVKTDVKEDEFGCPKNILCVEEDCGAQEDSSRLILCNRYVLQPEYLQCPCRPINYIQETKVPKGYMEAQYGWMEELMYIYDHPEAQGPQVERVVFCSQELPLVKSLFFRCR</sequence>